<feature type="non-terminal residue" evidence="2">
    <location>
        <position position="140"/>
    </location>
</feature>
<gene>
    <name evidence="2" type="ORF">WMG39_02765</name>
</gene>
<organism evidence="2 3">
    <name type="scientific">Microcoleus anatoxicus PTRS2</name>
    <dbReference type="NCBI Taxonomy" id="2705321"/>
    <lineage>
        <taxon>Bacteria</taxon>
        <taxon>Bacillati</taxon>
        <taxon>Cyanobacteriota</taxon>
        <taxon>Cyanophyceae</taxon>
        <taxon>Oscillatoriophycideae</taxon>
        <taxon>Oscillatoriales</taxon>
        <taxon>Microcoleaceae</taxon>
        <taxon>Microcoleus</taxon>
        <taxon>Microcoleus anatoxicus</taxon>
    </lineage>
</organism>
<comment type="caution">
    <text evidence="2">The sequence shown here is derived from an EMBL/GenBank/DDBJ whole genome shotgun (WGS) entry which is preliminary data.</text>
</comment>
<name>A0ABU8YHD5_9CYAN</name>
<accession>A0ABU8YHD5</accession>
<keyword evidence="1" id="KW-0472">Membrane</keyword>
<evidence type="ECO:0000313" key="3">
    <source>
        <dbReference type="Proteomes" id="UP001384579"/>
    </source>
</evidence>
<keyword evidence="3" id="KW-1185">Reference proteome</keyword>
<proteinExistence type="predicted"/>
<feature type="transmembrane region" description="Helical" evidence="1">
    <location>
        <begin position="42"/>
        <end position="69"/>
    </location>
</feature>
<evidence type="ECO:0000313" key="2">
    <source>
        <dbReference type="EMBL" id="MEK0183764.1"/>
    </source>
</evidence>
<sequence length="140" mass="15121">MYQNLPITSQLYHISLWLAQVPAERTLNTVEDAALLYSGPQFFIALIAGVVLAFAFQLLLTNLSVAAGLSYMGNQSHESSHSHSDSPQVRHIGKKVGTWTLITVTIALFFACLLAVKLSLISSPGLGAIVGLVVWATYFS</sequence>
<protein>
    <submittedName>
        <fullName evidence="2">MFS transporter</fullName>
    </submittedName>
</protein>
<dbReference type="Proteomes" id="UP001384579">
    <property type="component" value="Unassembled WGS sequence"/>
</dbReference>
<keyword evidence="1" id="KW-1133">Transmembrane helix</keyword>
<feature type="transmembrane region" description="Helical" evidence="1">
    <location>
        <begin position="96"/>
        <end position="116"/>
    </location>
</feature>
<dbReference type="EMBL" id="JBBLXS010000019">
    <property type="protein sequence ID" value="MEK0183764.1"/>
    <property type="molecule type" value="Genomic_DNA"/>
</dbReference>
<reference evidence="2 3" key="1">
    <citation type="journal article" date="2020" name="Harmful Algae">
        <title>Molecular and morphological characterization of a novel dihydroanatoxin-a producing Microcoleus species (cyanobacteria) from the Russian River, California, USA.</title>
        <authorList>
            <person name="Conklin K.Y."/>
            <person name="Stancheva R."/>
            <person name="Otten T.G."/>
            <person name="Fadness R."/>
            <person name="Boyer G.L."/>
            <person name="Read B."/>
            <person name="Zhang X."/>
            <person name="Sheath R.G."/>
        </authorList>
    </citation>
    <scope>NUCLEOTIDE SEQUENCE [LARGE SCALE GENOMIC DNA]</scope>
    <source>
        <strain evidence="2 3">PTRS2</strain>
    </source>
</reference>
<keyword evidence="1" id="KW-0812">Transmembrane</keyword>
<feature type="transmembrane region" description="Helical" evidence="1">
    <location>
        <begin position="122"/>
        <end position="139"/>
    </location>
</feature>
<evidence type="ECO:0000256" key="1">
    <source>
        <dbReference type="SAM" id="Phobius"/>
    </source>
</evidence>